<evidence type="ECO:0000313" key="7">
    <source>
        <dbReference type="EMBL" id="QOV90210.1"/>
    </source>
</evidence>
<protein>
    <submittedName>
        <fullName evidence="7">Sulfatase-like hydrolase/transferase</fullName>
    </submittedName>
</protein>
<evidence type="ECO:0000256" key="2">
    <source>
        <dbReference type="ARBA" id="ARBA00022723"/>
    </source>
</evidence>
<dbReference type="InterPro" id="IPR013320">
    <property type="entry name" value="ConA-like_dom_sf"/>
</dbReference>
<feature type="domain" description="Sulfatase N-terminal" evidence="6">
    <location>
        <begin position="11"/>
        <end position="318"/>
    </location>
</feature>
<keyword evidence="2" id="KW-0479">Metal-binding</keyword>
<reference evidence="7 8" key="1">
    <citation type="submission" date="2020-10" db="EMBL/GenBank/DDBJ databases">
        <title>Wide distribution of Phycisphaera-like planctomycetes from WD2101 soil group in peatlands and genome analysis of the first cultivated representative.</title>
        <authorList>
            <person name="Dedysh S.N."/>
            <person name="Beletsky A.V."/>
            <person name="Ivanova A."/>
            <person name="Kulichevskaya I.S."/>
            <person name="Suzina N.E."/>
            <person name="Philippov D.A."/>
            <person name="Rakitin A.L."/>
            <person name="Mardanov A.V."/>
            <person name="Ravin N.V."/>
        </authorList>
    </citation>
    <scope>NUCLEOTIDE SEQUENCE [LARGE SCALE GENOMIC DNA]</scope>
    <source>
        <strain evidence="7 8">M1803</strain>
    </source>
</reference>
<dbReference type="CDD" id="cd16026">
    <property type="entry name" value="GALNS_like"/>
    <property type="match status" value="1"/>
</dbReference>
<accession>A0A7M2X0D9</accession>
<dbReference type="PROSITE" id="PS00149">
    <property type="entry name" value="SULFATASE_2"/>
    <property type="match status" value="1"/>
</dbReference>
<dbReference type="Gene3D" id="3.40.720.10">
    <property type="entry name" value="Alkaline Phosphatase, subunit A"/>
    <property type="match status" value="1"/>
</dbReference>
<dbReference type="Pfam" id="PF00884">
    <property type="entry name" value="Sulfatase"/>
    <property type="match status" value="1"/>
</dbReference>
<dbReference type="GO" id="GO:0046872">
    <property type="term" value="F:metal ion binding"/>
    <property type="evidence" value="ECO:0007669"/>
    <property type="project" value="UniProtKB-KW"/>
</dbReference>
<dbReference type="InterPro" id="IPR017850">
    <property type="entry name" value="Alkaline_phosphatase_core_sf"/>
</dbReference>
<dbReference type="InterPro" id="IPR024607">
    <property type="entry name" value="Sulfatase_CS"/>
</dbReference>
<sequence length="621" mass="66013">MSLQAAEANRPNVVIIFIDDLGYGDIGPYGATKQKTPNLDRMAREGMKLTSFYAAPVCSVSRAQLLTGCYGARVSVPAVYSPGGANGLNPAEHTIAERLKEQGYATICIGKWHVGDQPEFLPTRQGFDHYLGIPYSNDMQKVATATGQRVVPLVRDDKVEELLTDEAQSRIVEKYTTEAVGFIRTNKDKPFLLYLPHTAVHTPIHAGEKFRGKSANGRFGDWVEEVDWSVGQVLDTLTELKLQERTLVVFTSDNGPWAIKGPDGGSSGPLRGSKGSTWEGGVRVPTIAWWPGRIAAGTTCDAVAGTIDLLPTAVALAGGKLPAEPVIDGRDLSPLLFGKSTESQREAHYYFSGYNLQAVRQGPWKLAFAVQPEIKGQAAATDVVDGKPRLYNLDQEIGEKTNLADKHPDVVAKLAALAEKMKSELGGTSPTARRPPGVAAKPTTLYPTENAKPTAKPGKNNKPPAAGKPQSLDTARIGDVIPSANAPAIGGKPFTISCTVDTMQRDAVIVAHGGLSVGYALHIKDGKVAFVVRTSRDGVTEIVSRDAFTGTATITASLGADGAMKLTVNDEPPVTGKAAGLLPNHPAEDFSIGHDAGRPVGSYTAKEALKGTVRNLKIAVE</sequence>
<dbReference type="Gene3D" id="2.60.120.200">
    <property type="match status" value="1"/>
</dbReference>
<evidence type="ECO:0000256" key="3">
    <source>
        <dbReference type="ARBA" id="ARBA00022801"/>
    </source>
</evidence>
<dbReference type="InterPro" id="IPR050738">
    <property type="entry name" value="Sulfatase"/>
</dbReference>
<dbReference type="RefSeq" id="WP_206293285.1">
    <property type="nucleotide sequence ID" value="NZ_CP063458.1"/>
</dbReference>
<evidence type="ECO:0000313" key="8">
    <source>
        <dbReference type="Proteomes" id="UP000593765"/>
    </source>
</evidence>
<dbReference type="GO" id="GO:0004065">
    <property type="term" value="F:arylsulfatase activity"/>
    <property type="evidence" value="ECO:0007669"/>
    <property type="project" value="TreeGrafter"/>
</dbReference>
<dbReference type="KEGG" id="hbs:IPV69_02220"/>
<dbReference type="EMBL" id="CP063458">
    <property type="protein sequence ID" value="QOV90210.1"/>
    <property type="molecule type" value="Genomic_DNA"/>
</dbReference>
<dbReference type="InterPro" id="IPR000917">
    <property type="entry name" value="Sulfatase_N"/>
</dbReference>
<evidence type="ECO:0000256" key="1">
    <source>
        <dbReference type="ARBA" id="ARBA00008779"/>
    </source>
</evidence>
<evidence type="ECO:0000256" key="5">
    <source>
        <dbReference type="SAM" id="MobiDB-lite"/>
    </source>
</evidence>
<comment type="similarity">
    <text evidence="1">Belongs to the sulfatase family.</text>
</comment>
<name>A0A7M2X0D9_9BACT</name>
<keyword evidence="4" id="KW-0106">Calcium</keyword>
<dbReference type="PANTHER" id="PTHR42693:SF53">
    <property type="entry name" value="ENDO-4-O-SULFATASE"/>
    <property type="match status" value="1"/>
</dbReference>
<dbReference type="SUPFAM" id="SSF49899">
    <property type="entry name" value="Concanavalin A-like lectins/glucanases"/>
    <property type="match status" value="1"/>
</dbReference>
<dbReference type="AlphaFoldDB" id="A0A7M2X0D9"/>
<feature type="region of interest" description="Disordered" evidence="5">
    <location>
        <begin position="424"/>
        <end position="472"/>
    </location>
</feature>
<dbReference type="Gene3D" id="3.30.1120.10">
    <property type="match status" value="1"/>
</dbReference>
<gene>
    <name evidence="7" type="ORF">IPV69_02220</name>
</gene>
<organism evidence="7 8">
    <name type="scientific">Humisphaera borealis</name>
    <dbReference type="NCBI Taxonomy" id="2807512"/>
    <lineage>
        <taxon>Bacteria</taxon>
        <taxon>Pseudomonadati</taxon>
        <taxon>Planctomycetota</taxon>
        <taxon>Phycisphaerae</taxon>
        <taxon>Tepidisphaerales</taxon>
        <taxon>Tepidisphaeraceae</taxon>
        <taxon>Humisphaera</taxon>
    </lineage>
</organism>
<proteinExistence type="inferred from homology"/>
<keyword evidence="3 7" id="KW-0378">Hydrolase</keyword>
<dbReference type="Pfam" id="PF14707">
    <property type="entry name" value="Sulfatase_C"/>
    <property type="match status" value="1"/>
</dbReference>
<evidence type="ECO:0000256" key="4">
    <source>
        <dbReference type="ARBA" id="ARBA00022837"/>
    </source>
</evidence>
<dbReference type="PANTHER" id="PTHR42693">
    <property type="entry name" value="ARYLSULFATASE FAMILY MEMBER"/>
    <property type="match status" value="1"/>
</dbReference>
<dbReference type="Proteomes" id="UP000593765">
    <property type="component" value="Chromosome"/>
</dbReference>
<dbReference type="SUPFAM" id="SSF53649">
    <property type="entry name" value="Alkaline phosphatase-like"/>
    <property type="match status" value="1"/>
</dbReference>
<evidence type="ECO:0000259" key="6">
    <source>
        <dbReference type="Pfam" id="PF00884"/>
    </source>
</evidence>
<keyword evidence="8" id="KW-1185">Reference proteome</keyword>